<dbReference type="KEGG" id="cjj:CJJ81176_0402"/>
<dbReference type="PANTHER" id="PTHR36964:SF1">
    <property type="entry name" value="PROTEIN-METHIONINE-SULFOXIDE REDUCTASE HEME-BINDING SUBUNIT MSRQ"/>
    <property type="match status" value="1"/>
</dbReference>
<evidence type="ECO:0000256" key="4">
    <source>
        <dbReference type="ARBA" id="ARBA00022989"/>
    </source>
</evidence>
<dbReference type="GO" id="GO:0005886">
    <property type="term" value="C:plasma membrane"/>
    <property type="evidence" value="ECO:0007669"/>
    <property type="project" value="TreeGrafter"/>
</dbReference>
<feature type="transmembrane region" description="Helical" evidence="7">
    <location>
        <begin position="135"/>
        <end position="150"/>
    </location>
</feature>
<evidence type="ECO:0000256" key="1">
    <source>
        <dbReference type="ARBA" id="ARBA00004141"/>
    </source>
</evidence>
<gene>
    <name evidence="9" type="ordered locus">CJJ81176_0402</name>
</gene>
<dbReference type="GO" id="GO:0020037">
    <property type="term" value="F:heme binding"/>
    <property type="evidence" value="ECO:0007669"/>
    <property type="project" value="TreeGrafter"/>
</dbReference>
<evidence type="ECO:0000313" key="9">
    <source>
        <dbReference type="EMBL" id="EAQ73392.1"/>
    </source>
</evidence>
<feature type="transmembrane region" description="Helical" evidence="7">
    <location>
        <begin position="5"/>
        <end position="23"/>
    </location>
</feature>
<feature type="domain" description="Ferric oxidoreductase" evidence="8">
    <location>
        <begin position="39"/>
        <end position="130"/>
    </location>
</feature>
<accession>A0A0H3PJG5</accession>
<dbReference type="EMBL" id="CP000538">
    <property type="protein sequence ID" value="EAQ73392.1"/>
    <property type="molecule type" value="Genomic_DNA"/>
</dbReference>
<evidence type="ECO:0000256" key="2">
    <source>
        <dbReference type="ARBA" id="ARBA00022448"/>
    </source>
</evidence>
<dbReference type="InterPro" id="IPR013130">
    <property type="entry name" value="Fe3_Rdtase_TM_dom"/>
</dbReference>
<evidence type="ECO:0000256" key="3">
    <source>
        <dbReference type="ARBA" id="ARBA00022692"/>
    </source>
</evidence>
<evidence type="ECO:0000256" key="5">
    <source>
        <dbReference type="ARBA" id="ARBA00023004"/>
    </source>
</evidence>
<organism evidence="9 10">
    <name type="scientific">Campylobacter jejuni subsp. jejuni serotype O:23/36 (strain 81-176)</name>
    <dbReference type="NCBI Taxonomy" id="354242"/>
    <lineage>
        <taxon>Bacteria</taxon>
        <taxon>Pseudomonadati</taxon>
        <taxon>Campylobacterota</taxon>
        <taxon>Epsilonproteobacteria</taxon>
        <taxon>Campylobacterales</taxon>
        <taxon>Campylobacteraceae</taxon>
        <taxon>Campylobacter</taxon>
    </lineage>
</organism>
<keyword evidence="5" id="KW-0408">Iron</keyword>
<comment type="subcellular location">
    <subcellularLocation>
        <location evidence="1">Membrane</location>
        <topology evidence="1">Multi-pass membrane protein</topology>
    </subcellularLocation>
</comment>
<dbReference type="AlphaFoldDB" id="A0A0H3PJG5"/>
<proteinExistence type="predicted"/>
<dbReference type="GO" id="GO:0010181">
    <property type="term" value="F:FMN binding"/>
    <property type="evidence" value="ECO:0007669"/>
    <property type="project" value="TreeGrafter"/>
</dbReference>
<feature type="transmembrane region" description="Helical" evidence="7">
    <location>
        <begin position="106"/>
        <end position="123"/>
    </location>
</feature>
<dbReference type="RefSeq" id="WP_002857273.1">
    <property type="nucleotide sequence ID" value="NC_008787.1"/>
</dbReference>
<dbReference type="Pfam" id="PF01794">
    <property type="entry name" value="Ferric_reduct"/>
    <property type="match status" value="1"/>
</dbReference>
<evidence type="ECO:0000256" key="6">
    <source>
        <dbReference type="ARBA" id="ARBA00023136"/>
    </source>
</evidence>
<sequence>MQTKYFKFLAYFSFIISLIYGFYHIIKAFDFVKEAYIYTGIFALIFLNLSLLFSLLKFKKTKNYPKILGIFAAFWAILHFLNYFIFDRNAQILRLFDDISHRLLEASGFIAFLIIFLMLLSSFKIFKKLSKIRKLGYLCLVLASYHYFLTPKIPMFWEWSALIIALFYFIVRYTKTLKKLKSNNLTFIKT</sequence>
<dbReference type="eggNOG" id="COG2717">
    <property type="taxonomic scope" value="Bacteria"/>
</dbReference>
<dbReference type="PANTHER" id="PTHR36964">
    <property type="entry name" value="PROTEIN-METHIONINE-SULFOXIDE REDUCTASE HEME-BINDING SUBUNIT MSRQ"/>
    <property type="match status" value="1"/>
</dbReference>
<feature type="transmembrane region" description="Helical" evidence="7">
    <location>
        <begin position="156"/>
        <end position="174"/>
    </location>
</feature>
<dbReference type="HOGENOM" id="CLU_124852_0_0_7"/>
<name>A0A0H3PJG5_CAMJJ</name>
<evidence type="ECO:0000259" key="8">
    <source>
        <dbReference type="Pfam" id="PF01794"/>
    </source>
</evidence>
<keyword evidence="3 7" id="KW-0812">Transmembrane</keyword>
<evidence type="ECO:0000256" key="7">
    <source>
        <dbReference type="SAM" id="Phobius"/>
    </source>
</evidence>
<dbReference type="InterPro" id="IPR022837">
    <property type="entry name" value="MsrQ-like"/>
</dbReference>
<feature type="transmembrane region" description="Helical" evidence="7">
    <location>
        <begin position="67"/>
        <end position="86"/>
    </location>
</feature>
<keyword evidence="6 7" id="KW-0472">Membrane</keyword>
<keyword evidence="2" id="KW-0813">Transport</keyword>
<dbReference type="Proteomes" id="UP000000646">
    <property type="component" value="Chromosome"/>
</dbReference>
<protein>
    <submittedName>
        <fullName evidence="9">Membrane protein, putative</fullName>
    </submittedName>
</protein>
<dbReference type="GO" id="GO:0016679">
    <property type="term" value="F:oxidoreductase activity, acting on diphenols and related substances as donors"/>
    <property type="evidence" value="ECO:0007669"/>
    <property type="project" value="TreeGrafter"/>
</dbReference>
<reference evidence="10" key="1">
    <citation type="submission" date="2006-12" db="EMBL/GenBank/DDBJ databases">
        <authorList>
            <person name="Fouts D.E."/>
            <person name="Nelson K.E."/>
            <person name="Sebastian Y."/>
        </authorList>
    </citation>
    <scope>NUCLEOTIDE SEQUENCE [LARGE SCALE GENOMIC DNA]</scope>
    <source>
        <strain evidence="10">81-176</strain>
    </source>
</reference>
<keyword evidence="4 7" id="KW-1133">Transmembrane helix</keyword>
<feature type="transmembrane region" description="Helical" evidence="7">
    <location>
        <begin position="35"/>
        <end position="55"/>
    </location>
</feature>
<evidence type="ECO:0000313" key="10">
    <source>
        <dbReference type="Proteomes" id="UP000000646"/>
    </source>
</evidence>